<dbReference type="InterPro" id="IPR007404">
    <property type="entry name" value="YdjM-like"/>
</dbReference>
<evidence type="ECO:0008006" key="4">
    <source>
        <dbReference type="Google" id="ProtNLM"/>
    </source>
</evidence>
<evidence type="ECO:0000313" key="2">
    <source>
        <dbReference type="EMBL" id="GGL55751.1"/>
    </source>
</evidence>
<name>A0A830FHI0_9EURY</name>
<proteinExistence type="predicted"/>
<dbReference type="Pfam" id="PF04307">
    <property type="entry name" value="YdjM"/>
    <property type="match status" value="1"/>
</dbReference>
<keyword evidence="1" id="KW-1133">Transmembrane helix</keyword>
<keyword evidence="3" id="KW-1185">Reference proteome</keyword>
<sequence>MWPWEHLGIGYVAYLLVRPRAWWEADRITLGALVLGTQLPDLVDKPLAWVFAVLPSGRSFAHSLFFAAALAAVAVYAGRRYQRLDASLALVFGDLTHLALDAWEPYSLHQYRQLGFLFWPLTPSPYYDEPTNLMQLIRDAMNADFDLRFFATIAFASVLVGVFAYHVGWRAPRAGRARSEREERDAREEREER</sequence>
<keyword evidence="1" id="KW-0472">Membrane</keyword>
<reference evidence="2" key="1">
    <citation type="journal article" date="2014" name="Int. J. Syst. Evol. Microbiol.">
        <title>Complete genome sequence of Corynebacterium casei LMG S-19264T (=DSM 44701T), isolated from a smear-ripened cheese.</title>
        <authorList>
            <consortium name="US DOE Joint Genome Institute (JGI-PGF)"/>
            <person name="Walter F."/>
            <person name="Albersmeier A."/>
            <person name="Kalinowski J."/>
            <person name="Ruckert C."/>
        </authorList>
    </citation>
    <scope>NUCLEOTIDE SEQUENCE</scope>
    <source>
        <strain evidence="2">JCM 19596</strain>
    </source>
</reference>
<evidence type="ECO:0000256" key="1">
    <source>
        <dbReference type="SAM" id="Phobius"/>
    </source>
</evidence>
<evidence type="ECO:0000313" key="3">
    <source>
        <dbReference type="Proteomes" id="UP000607197"/>
    </source>
</evidence>
<accession>A0A830FHI0</accession>
<feature type="transmembrane region" description="Helical" evidence="1">
    <location>
        <begin position="149"/>
        <end position="168"/>
    </location>
</feature>
<dbReference type="AlphaFoldDB" id="A0A830FHI0"/>
<dbReference type="Proteomes" id="UP000607197">
    <property type="component" value="Unassembled WGS sequence"/>
</dbReference>
<organism evidence="2 3">
    <name type="scientific">Halocalculus aciditolerans</name>
    <dbReference type="NCBI Taxonomy" id="1383812"/>
    <lineage>
        <taxon>Archaea</taxon>
        <taxon>Methanobacteriati</taxon>
        <taxon>Methanobacteriota</taxon>
        <taxon>Stenosarchaea group</taxon>
        <taxon>Halobacteria</taxon>
        <taxon>Halobacteriales</taxon>
        <taxon>Halobacteriaceae</taxon>
        <taxon>Halocalculus</taxon>
    </lineage>
</organism>
<gene>
    <name evidence="2" type="ORF">GCM10009039_12450</name>
</gene>
<dbReference type="EMBL" id="BMPG01000001">
    <property type="protein sequence ID" value="GGL55751.1"/>
    <property type="molecule type" value="Genomic_DNA"/>
</dbReference>
<dbReference type="OrthoDB" id="206308at2157"/>
<feature type="transmembrane region" description="Helical" evidence="1">
    <location>
        <begin position="59"/>
        <end position="77"/>
    </location>
</feature>
<protein>
    <recommendedName>
        <fullName evidence="4">Metal-dependent hydrolase</fullName>
    </recommendedName>
</protein>
<comment type="caution">
    <text evidence="2">The sequence shown here is derived from an EMBL/GenBank/DDBJ whole genome shotgun (WGS) entry which is preliminary data.</text>
</comment>
<keyword evidence="1" id="KW-0812">Transmembrane</keyword>
<reference evidence="2" key="2">
    <citation type="submission" date="2020-09" db="EMBL/GenBank/DDBJ databases">
        <authorList>
            <person name="Sun Q."/>
            <person name="Ohkuma M."/>
        </authorList>
    </citation>
    <scope>NUCLEOTIDE SEQUENCE</scope>
    <source>
        <strain evidence="2">JCM 19596</strain>
    </source>
</reference>
<dbReference type="RefSeq" id="WP_188976925.1">
    <property type="nucleotide sequence ID" value="NZ_BMPG01000001.1"/>
</dbReference>